<feature type="domain" description="PIK-related kinase FAT" evidence="2">
    <location>
        <begin position="14"/>
        <end position="185"/>
    </location>
</feature>
<accession>A0ABD2QH76</accession>
<dbReference type="Pfam" id="PF02259">
    <property type="entry name" value="FAT"/>
    <property type="match status" value="1"/>
</dbReference>
<dbReference type="EMBL" id="JBJKFK010000231">
    <property type="protein sequence ID" value="KAL3318547.1"/>
    <property type="molecule type" value="Genomic_DNA"/>
</dbReference>
<feature type="region of interest" description="Disordered" evidence="1">
    <location>
        <begin position="352"/>
        <end position="439"/>
    </location>
</feature>
<comment type="caution">
    <text evidence="3">The sequence shown here is derived from an EMBL/GenBank/DDBJ whole genome shotgun (WGS) entry which is preliminary data.</text>
</comment>
<evidence type="ECO:0000313" key="4">
    <source>
        <dbReference type="Proteomes" id="UP001626550"/>
    </source>
</evidence>
<keyword evidence="4" id="KW-1185">Reference proteome</keyword>
<dbReference type="Proteomes" id="UP001626550">
    <property type="component" value="Unassembled WGS sequence"/>
</dbReference>
<evidence type="ECO:0000313" key="3">
    <source>
        <dbReference type="EMBL" id="KAL3318547.1"/>
    </source>
</evidence>
<feature type="compositionally biased region" description="Basic and acidic residues" evidence="1">
    <location>
        <begin position="354"/>
        <end position="370"/>
    </location>
</feature>
<protein>
    <recommendedName>
        <fullName evidence="2">PIK-related kinase FAT domain-containing protein</fullName>
    </recommendedName>
</protein>
<proteinExistence type="predicted"/>
<reference evidence="3 4" key="1">
    <citation type="submission" date="2024-11" db="EMBL/GenBank/DDBJ databases">
        <title>Adaptive evolution of stress response genes in parasites aligns with host niche diversity.</title>
        <authorList>
            <person name="Hahn C."/>
            <person name="Resl P."/>
        </authorList>
    </citation>
    <scope>NUCLEOTIDE SEQUENCE [LARGE SCALE GENOMIC DNA]</scope>
    <source>
        <strain evidence="3">EGGRZ-B1_66</strain>
        <tissue evidence="3">Body</tissue>
    </source>
</reference>
<name>A0ABD2QH76_9PLAT</name>
<organism evidence="3 4">
    <name type="scientific">Cichlidogyrus casuarinus</name>
    <dbReference type="NCBI Taxonomy" id="1844966"/>
    <lineage>
        <taxon>Eukaryota</taxon>
        <taxon>Metazoa</taxon>
        <taxon>Spiralia</taxon>
        <taxon>Lophotrochozoa</taxon>
        <taxon>Platyhelminthes</taxon>
        <taxon>Monogenea</taxon>
        <taxon>Monopisthocotylea</taxon>
        <taxon>Dactylogyridea</taxon>
        <taxon>Ancyrocephalidae</taxon>
        <taxon>Cichlidogyrus</taxon>
    </lineage>
</organism>
<evidence type="ECO:0000256" key="1">
    <source>
        <dbReference type="SAM" id="MobiDB-lite"/>
    </source>
</evidence>
<dbReference type="AlphaFoldDB" id="A0ABD2QH76"/>
<feature type="compositionally biased region" description="Acidic residues" evidence="1">
    <location>
        <begin position="371"/>
        <end position="388"/>
    </location>
</feature>
<sequence length="750" mass="84043">MIVKLNLIASCQKELTNYLLMMAKGARKFHLPSLASQHLRKLDSTGLPLVFDKIQQEVKLRLAEGQNADLLYGLDLLDRTDIQSFDKKDKAFFFCYKAVFFSHLNSGDDATKNFGYATQIQDNLHKVWSVYGDFLENVYSRYPATKREMASHTTGVFAMQALMEAVSVVGSNERKCREDFAKCLWLLSLDDGDFSSPSGGGQQRLAKVFQERLHRIHPDVILTWLQSMCTSLLRPEGGHIALALKHIVQEYPSLLYSLLKPMQHQLSSELLLEMKTSNKKRVTQLINALHSIMEDEPIDMGEDNCVEEPVDPLFPGSTCTTMREPLLTAEAISGSLKRRRGGGKKQVLVVMRGNESEAKKTKKSQDHDPSSDEDLSQAAESDMETETEEREKKETLSSDDEYFVHVGQSGSELMETSSTGKKKAGVKTTKRKMSSSKTMRCSSEDMTAVEQSVGLSTCYALHRCYALIQQLQLKNAQKLHVYDRFCENVAGRLAPSWSEQLLSYLDQFSQHINHLLISVASLSQSNVEGDFSQLKMPHWLLEQLTAILASFGLSVEEDYDQLVESIPSLMEEANRPVLKMLLPQFRRVTAVARASVLQEMDEKETAYRQELQLQFQEQFQEKLQDAPLLQVLEHIVTEWRPILLEHVEKSVPRKLFLSQRGVTCLSELVSLTSASSSGLTCQLTQPLESMLDLPGEWGNFADCNPSTAPVTSLTNKNLTVADILPVSTCGQSEPLPGGLGVSSLVSNFSF</sequence>
<gene>
    <name evidence="3" type="ORF">Ciccas_002783</name>
</gene>
<evidence type="ECO:0000259" key="2">
    <source>
        <dbReference type="Pfam" id="PF02259"/>
    </source>
</evidence>
<feature type="compositionally biased region" description="Basic residues" evidence="1">
    <location>
        <begin position="420"/>
        <end position="434"/>
    </location>
</feature>
<dbReference type="InterPro" id="IPR003151">
    <property type="entry name" value="PIK-rel_kinase_FAT"/>
</dbReference>